<comment type="caution">
    <text evidence="10">The sequence shown here is derived from an EMBL/GenBank/DDBJ whole genome shotgun (WGS) entry which is preliminary data.</text>
</comment>
<dbReference type="InterPro" id="IPR002109">
    <property type="entry name" value="Glutaredoxin"/>
</dbReference>
<evidence type="ECO:0000256" key="1">
    <source>
        <dbReference type="ARBA" id="ARBA00009630"/>
    </source>
</evidence>
<dbReference type="InterPro" id="IPR033658">
    <property type="entry name" value="GRX_PICOT-like"/>
</dbReference>
<dbReference type="RefSeq" id="WP_136383626.1">
    <property type="nucleotide sequence ID" value="NZ_SSOD01000002.1"/>
</dbReference>
<organism evidence="10 11">
    <name type="scientific">Pseudothauera rhizosphaerae</name>
    <dbReference type="NCBI Taxonomy" id="2565932"/>
    <lineage>
        <taxon>Bacteria</taxon>
        <taxon>Pseudomonadati</taxon>
        <taxon>Pseudomonadota</taxon>
        <taxon>Betaproteobacteria</taxon>
        <taxon>Rhodocyclales</taxon>
        <taxon>Zoogloeaceae</taxon>
        <taxon>Pseudothauera</taxon>
    </lineage>
</organism>
<dbReference type="SUPFAM" id="SSF52833">
    <property type="entry name" value="Thioredoxin-like"/>
    <property type="match status" value="1"/>
</dbReference>
<keyword evidence="3 8" id="KW-0479">Metal-binding</keyword>
<comment type="similarity">
    <text evidence="1 7">Belongs to the glutaredoxin family. Monothiol subfamily.</text>
</comment>
<evidence type="ECO:0000256" key="5">
    <source>
        <dbReference type="ARBA" id="ARBA00023014"/>
    </source>
</evidence>
<accession>A0A4S4AX17</accession>
<protein>
    <recommendedName>
        <fullName evidence="7">Glutaredoxin</fullName>
    </recommendedName>
</protein>
<keyword evidence="4 8" id="KW-0408">Iron</keyword>
<dbReference type="Proteomes" id="UP000307956">
    <property type="component" value="Unassembled WGS sequence"/>
</dbReference>
<dbReference type="PANTHER" id="PTHR10293">
    <property type="entry name" value="GLUTAREDOXIN FAMILY MEMBER"/>
    <property type="match status" value="1"/>
</dbReference>
<dbReference type="FunFam" id="3.40.30.10:FF:000005">
    <property type="entry name" value="Glutaredoxin 5"/>
    <property type="match status" value="1"/>
</dbReference>
<dbReference type="PIRSF" id="PIRSF005894">
    <property type="entry name" value="Monothiol_GRX"/>
    <property type="match status" value="1"/>
</dbReference>
<evidence type="ECO:0000256" key="4">
    <source>
        <dbReference type="ARBA" id="ARBA00023004"/>
    </source>
</evidence>
<gene>
    <name evidence="10" type="primary">grxD</name>
    <name evidence="10" type="ORF">E6O51_03790</name>
</gene>
<dbReference type="EMBL" id="SSOD01000002">
    <property type="protein sequence ID" value="THF64437.1"/>
    <property type="molecule type" value="Genomic_DNA"/>
</dbReference>
<feature type="domain" description="Glutaredoxin" evidence="9">
    <location>
        <begin position="16"/>
        <end position="81"/>
    </location>
</feature>
<evidence type="ECO:0000256" key="8">
    <source>
        <dbReference type="PIRSR" id="PIRSR005894-2"/>
    </source>
</evidence>
<keyword evidence="2 8" id="KW-0001">2Fe-2S</keyword>
<dbReference type="GO" id="GO:0051537">
    <property type="term" value="F:2 iron, 2 sulfur cluster binding"/>
    <property type="evidence" value="ECO:0007669"/>
    <property type="project" value="UniProtKB-KW"/>
</dbReference>
<keyword evidence="5 8" id="KW-0411">Iron-sulfur</keyword>
<dbReference type="OrthoDB" id="9804115at2"/>
<reference evidence="10 11" key="1">
    <citation type="submission" date="2019-04" db="EMBL/GenBank/DDBJ databases">
        <title>Azoarcus rhizosphaerae sp. nov. isolated from rhizosphere of Ficus religiosa.</title>
        <authorList>
            <person name="Lin S.-Y."/>
            <person name="Hameed A."/>
            <person name="Hsu Y.-H."/>
            <person name="Young C.-C."/>
        </authorList>
    </citation>
    <scope>NUCLEOTIDE SEQUENCE [LARGE SCALE GENOMIC DNA]</scope>
    <source>
        <strain evidence="10 11">CC-YHH848</strain>
    </source>
</reference>
<dbReference type="NCBIfam" id="TIGR00365">
    <property type="entry name" value="Grx4 family monothiol glutaredoxin"/>
    <property type="match status" value="1"/>
</dbReference>
<sequence>MDIQEVIREQVSSNPVVLYMKGTPQFPQCGFSATAVQILKHCGVSAVAAVNVLENDAIRQGIKEFSNWPTIPQLYVGGEFVGGSDIMREMYESGELQQLLADAGAVGQKG</sequence>
<dbReference type="AlphaFoldDB" id="A0A4S4AX17"/>
<dbReference type="InterPro" id="IPR004480">
    <property type="entry name" value="Monothiol_GRX-rel"/>
</dbReference>
<evidence type="ECO:0000256" key="7">
    <source>
        <dbReference type="PIRNR" id="PIRNR005894"/>
    </source>
</evidence>
<evidence type="ECO:0000313" key="10">
    <source>
        <dbReference type="EMBL" id="THF64437.1"/>
    </source>
</evidence>
<dbReference type="Pfam" id="PF00462">
    <property type="entry name" value="Glutaredoxin"/>
    <property type="match status" value="1"/>
</dbReference>
<keyword evidence="6" id="KW-0676">Redox-active center</keyword>
<dbReference type="Gene3D" id="3.40.30.10">
    <property type="entry name" value="Glutaredoxin"/>
    <property type="match status" value="1"/>
</dbReference>
<evidence type="ECO:0000313" key="11">
    <source>
        <dbReference type="Proteomes" id="UP000307956"/>
    </source>
</evidence>
<dbReference type="InterPro" id="IPR014434">
    <property type="entry name" value="Monothiol_GRX"/>
</dbReference>
<dbReference type="InterPro" id="IPR036249">
    <property type="entry name" value="Thioredoxin-like_sf"/>
</dbReference>
<dbReference type="CDD" id="cd03028">
    <property type="entry name" value="GRX_PICOT_like"/>
    <property type="match status" value="1"/>
</dbReference>
<keyword evidence="11" id="KW-1185">Reference proteome</keyword>
<evidence type="ECO:0000259" key="9">
    <source>
        <dbReference type="Pfam" id="PF00462"/>
    </source>
</evidence>
<evidence type="ECO:0000256" key="6">
    <source>
        <dbReference type="ARBA" id="ARBA00023284"/>
    </source>
</evidence>
<evidence type="ECO:0000256" key="3">
    <source>
        <dbReference type="ARBA" id="ARBA00022723"/>
    </source>
</evidence>
<name>A0A4S4AX17_9RHOO</name>
<dbReference type="GO" id="GO:0046872">
    <property type="term" value="F:metal ion binding"/>
    <property type="evidence" value="ECO:0007669"/>
    <property type="project" value="UniProtKB-KW"/>
</dbReference>
<dbReference type="PROSITE" id="PS51354">
    <property type="entry name" value="GLUTAREDOXIN_2"/>
    <property type="match status" value="1"/>
</dbReference>
<proteinExistence type="inferred from homology"/>
<dbReference type="PANTHER" id="PTHR10293:SF72">
    <property type="entry name" value="MONOTHIOL GLUTAREDOXIN-S14, CHLOROPLASTIC"/>
    <property type="match status" value="1"/>
</dbReference>
<feature type="binding site" evidence="8">
    <location>
        <position position="29"/>
    </location>
    <ligand>
        <name>[2Fe-2S] cluster</name>
        <dbReference type="ChEBI" id="CHEBI:190135"/>
        <note>ligand shared between dimeric partners</note>
    </ligand>
</feature>
<dbReference type="GO" id="GO:0015036">
    <property type="term" value="F:disulfide oxidoreductase activity"/>
    <property type="evidence" value="ECO:0007669"/>
    <property type="project" value="InterPro"/>
</dbReference>
<evidence type="ECO:0000256" key="2">
    <source>
        <dbReference type="ARBA" id="ARBA00022714"/>
    </source>
</evidence>